<keyword evidence="4" id="KW-1133">Transmembrane helix</keyword>
<dbReference type="InterPro" id="IPR051019">
    <property type="entry name" value="VLCFA-Steroid_DH"/>
</dbReference>
<name>A0A9P8VJ98_9PEZI</name>
<evidence type="ECO:0000313" key="6">
    <source>
        <dbReference type="Proteomes" id="UP000770015"/>
    </source>
</evidence>
<dbReference type="OrthoDB" id="47007at2759"/>
<evidence type="ECO:0000256" key="2">
    <source>
        <dbReference type="ARBA" id="ARBA00023002"/>
    </source>
</evidence>
<comment type="caution">
    <text evidence="5">The sequence shown here is derived from an EMBL/GenBank/DDBJ whole genome shotgun (WGS) entry which is preliminary data.</text>
</comment>
<dbReference type="Proteomes" id="UP000770015">
    <property type="component" value="Unassembled WGS sequence"/>
</dbReference>
<evidence type="ECO:0000256" key="3">
    <source>
        <dbReference type="RuleBase" id="RU000363"/>
    </source>
</evidence>
<keyword evidence="4" id="KW-0812">Transmembrane</keyword>
<dbReference type="PANTHER" id="PTHR43899:SF13">
    <property type="entry name" value="RH59310P"/>
    <property type="match status" value="1"/>
</dbReference>
<keyword evidence="4" id="KW-0472">Membrane</keyword>
<proteinExistence type="inferred from homology"/>
<dbReference type="InterPro" id="IPR002347">
    <property type="entry name" value="SDR_fam"/>
</dbReference>
<keyword evidence="6" id="KW-1185">Reference proteome</keyword>
<evidence type="ECO:0000313" key="5">
    <source>
        <dbReference type="EMBL" id="KAH6693738.1"/>
    </source>
</evidence>
<dbReference type="PANTHER" id="PTHR43899">
    <property type="entry name" value="RH59310P"/>
    <property type="match status" value="1"/>
</dbReference>
<reference evidence="5" key="1">
    <citation type="journal article" date="2021" name="Nat. Commun.">
        <title>Genetic determinants of endophytism in the Arabidopsis root mycobiome.</title>
        <authorList>
            <person name="Mesny F."/>
            <person name="Miyauchi S."/>
            <person name="Thiergart T."/>
            <person name="Pickel B."/>
            <person name="Atanasova L."/>
            <person name="Karlsson M."/>
            <person name="Huettel B."/>
            <person name="Barry K.W."/>
            <person name="Haridas S."/>
            <person name="Chen C."/>
            <person name="Bauer D."/>
            <person name="Andreopoulos W."/>
            <person name="Pangilinan J."/>
            <person name="LaButti K."/>
            <person name="Riley R."/>
            <person name="Lipzen A."/>
            <person name="Clum A."/>
            <person name="Drula E."/>
            <person name="Henrissat B."/>
            <person name="Kohler A."/>
            <person name="Grigoriev I.V."/>
            <person name="Martin F.M."/>
            <person name="Hacquard S."/>
        </authorList>
    </citation>
    <scope>NUCLEOTIDE SEQUENCE</scope>
    <source>
        <strain evidence="5">MPI-SDFR-AT-0117</strain>
    </source>
</reference>
<dbReference type="InterPro" id="IPR036291">
    <property type="entry name" value="NAD(P)-bd_dom_sf"/>
</dbReference>
<dbReference type="PRINTS" id="PR00080">
    <property type="entry name" value="SDRFAMILY"/>
</dbReference>
<organism evidence="5 6">
    <name type="scientific">Plectosphaerella plurivora</name>
    <dbReference type="NCBI Taxonomy" id="936078"/>
    <lineage>
        <taxon>Eukaryota</taxon>
        <taxon>Fungi</taxon>
        <taxon>Dikarya</taxon>
        <taxon>Ascomycota</taxon>
        <taxon>Pezizomycotina</taxon>
        <taxon>Sordariomycetes</taxon>
        <taxon>Hypocreomycetidae</taxon>
        <taxon>Glomerellales</taxon>
        <taxon>Plectosphaerellaceae</taxon>
        <taxon>Plectosphaerella</taxon>
    </lineage>
</organism>
<keyword evidence="2" id="KW-0560">Oxidoreductase</keyword>
<dbReference type="AlphaFoldDB" id="A0A9P8VJ98"/>
<dbReference type="Pfam" id="PF00106">
    <property type="entry name" value="adh_short"/>
    <property type="match status" value="1"/>
</dbReference>
<sequence length="318" mass="34166">MSLPLETLRTIVTAVGALSCLGAATHLASVLWLFARPSSIHRYLNTKDGKPAWALVTGASGGIGGQLAHELALLGFNVVLHGRNQEKLDATSRRLAEAHPDRQFRSIIIDASQAFTAAETSSSWVATLQDINLTVLINNAGGTTERKMAPVDGLTAERLITDVSVNSIFPMLLIHQVIPLLEKNPNGLIINIGSLADLGVPLGGSYPASKAFLATMTEVLSREMRLLGRNIEVLAIRVGNVHGTNNSGFEEKDLFSPDAPSMAKAVIARVGCGRHVVVGHWRHALQFEIVNCLPKFVVDHFLTNVTSGFKDNKSGKDE</sequence>
<evidence type="ECO:0000256" key="4">
    <source>
        <dbReference type="SAM" id="Phobius"/>
    </source>
</evidence>
<dbReference type="GO" id="GO:0016491">
    <property type="term" value="F:oxidoreductase activity"/>
    <property type="evidence" value="ECO:0007669"/>
    <property type="project" value="UniProtKB-KW"/>
</dbReference>
<dbReference type="SUPFAM" id="SSF51735">
    <property type="entry name" value="NAD(P)-binding Rossmann-fold domains"/>
    <property type="match status" value="1"/>
</dbReference>
<evidence type="ECO:0000256" key="1">
    <source>
        <dbReference type="ARBA" id="ARBA00006484"/>
    </source>
</evidence>
<dbReference type="GO" id="GO:0005783">
    <property type="term" value="C:endoplasmic reticulum"/>
    <property type="evidence" value="ECO:0007669"/>
    <property type="project" value="TreeGrafter"/>
</dbReference>
<dbReference type="Gene3D" id="3.40.50.720">
    <property type="entry name" value="NAD(P)-binding Rossmann-like Domain"/>
    <property type="match status" value="1"/>
</dbReference>
<dbReference type="PRINTS" id="PR00081">
    <property type="entry name" value="GDHRDH"/>
</dbReference>
<comment type="similarity">
    <text evidence="1 3">Belongs to the short-chain dehydrogenases/reductases (SDR) family.</text>
</comment>
<protein>
    <submittedName>
        <fullName evidence="5">Short chain dehydrogenase/reductase</fullName>
    </submittedName>
</protein>
<dbReference type="EMBL" id="JAGSXJ010000003">
    <property type="protein sequence ID" value="KAH6693738.1"/>
    <property type="molecule type" value="Genomic_DNA"/>
</dbReference>
<accession>A0A9P8VJ98</accession>
<feature type="transmembrane region" description="Helical" evidence="4">
    <location>
        <begin position="12"/>
        <end position="35"/>
    </location>
</feature>
<gene>
    <name evidence="5" type="ORF">F5X68DRAFT_46805</name>
</gene>